<protein>
    <recommendedName>
        <fullName evidence="5">Zinc ribbon domain-containing protein</fullName>
    </recommendedName>
</protein>
<dbReference type="RefSeq" id="WP_046306056.1">
    <property type="nucleotide sequence ID" value="NZ_KQ033999.1"/>
</dbReference>
<dbReference type="EMBL" id="JXLG01000003">
    <property type="protein sequence ID" value="KJY62242.1"/>
    <property type="molecule type" value="Genomic_DNA"/>
</dbReference>
<evidence type="ECO:0000313" key="3">
    <source>
        <dbReference type="EMBL" id="KJY62242.1"/>
    </source>
</evidence>
<keyword evidence="4" id="KW-1185">Reference proteome</keyword>
<evidence type="ECO:0000256" key="2">
    <source>
        <dbReference type="SAM" id="Phobius"/>
    </source>
</evidence>
<dbReference type="AlphaFoldDB" id="A0A0F4LU07"/>
<comment type="caution">
    <text evidence="3">The sequence shown here is derived from an EMBL/GenBank/DDBJ whole genome shotgun (WGS) entry which is preliminary data.</text>
</comment>
<feature type="transmembrane region" description="Helical" evidence="2">
    <location>
        <begin position="187"/>
        <end position="208"/>
    </location>
</feature>
<reference evidence="3 4" key="1">
    <citation type="submission" date="2015-01" db="EMBL/GenBank/DDBJ databases">
        <title>Comparative genomics of the lactic acid bacteria isolated from the honey bee gut.</title>
        <authorList>
            <person name="Ellegaard K.M."/>
            <person name="Tamarit D."/>
            <person name="Javelind E."/>
            <person name="Olofsson T."/>
            <person name="Andersson S.G."/>
            <person name="Vasquez A."/>
        </authorList>
    </citation>
    <scope>NUCLEOTIDE SEQUENCE [LARGE SCALE GENOMIC DNA]</scope>
    <source>
        <strain evidence="3 4">Hma11</strain>
    </source>
</reference>
<keyword evidence="2" id="KW-0812">Transmembrane</keyword>
<evidence type="ECO:0000256" key="1">
    <source>
        <dbReference type="SAM" id="MobiDB-lite"/>
    </source>
</evidence>
<organism evidence="3 4">
    <name type="scientific">Lactobacillus apis</name>
    <dbReference type="NCBI Taxonomy" id="303541"/>
    <lineage>
        <taxon>Bacteria</taxon>
        <taxon>Bacillati</taxon>
        <taxon>Bacillota</taxon>
        <taxon>Bacilli</taxon>
        <taxon>Lactobacillales</taxon>
        <taxon>Lactobacillaceae</taxon>
        <taxon>Lactobacillus</taxon>
    </lineage>
</organism>
<feature type="transmembrane region" description="Helical" evidence="2">
    <location>
        <begin position="102"/>
        <end position="119"/>
    </location>
</feature>
<keyword evidence="2" id="KW-1133">Transmembrane helix</keyword>
<sequence length="344" mass="39606">MTTCPNCERKISAEDTICPNCHFNVQKYRDLFFADDPHEPQNKEKQEAERTVTRREDYRQEFYPKKQNIIVARMLDWIRANSMIVLLLGILLLLIMSFSRSIGWICFFALFIWLYVVCVRTDKIERYTVDKRLTEKVNQLGSNMFNNVDESKEKVKSKRKGKEPSKGERRVEEEVATVKKHFNYTQLLVILMAIINLIVLFTGSGASVSDISYTGKMSITRVLFGLAGRLFSSSSTLVPGIEVCVIWLLIFLFPIVITYNTLKDTKKNCNIAFALSIIESLFLVYLIFRLSNTTLSNTGFLKNITSQLLLYAVSIGASTYFLILSSIMTTILLGYNLYKKYKRK</sequence>
<feature type="transmembrane region" description="Helical" evidence="2">
    <location>
        <begin position="237"/>
        <end position="259"/>
    </location>
</feature>
<feature type="transmembrane region" description="Helical" evidence="2">
    <location>
        <begin position="308"/>
        <end position="338"/>
    </location>
</feature>
<keyword evidence="2" id="KW-0472">Membrane</keyword>
<gene>
    <name evidence="3" type="ORF">JF72_02260</name>
</gene>
<dbReference type="HOGENOM" id="CLU_803613_0_0_9"/>
<proteinExistence type="predicted"/>
<evidence type="ECO:0008006" key="5">
    <source>
        <dbReference type="Google" id="ProtNLM"/>
    </source>
</evidence>
<feature type="transmembrane region" description="Helical" evidence="2">
    <location>
        <begin position="271"/>
        <end position="288"/>
    </location>
</feature>
<name>A0A0F4LU07_9LACO</name>
<dbReference type="Proteomes" id="UP000033682">
    <property type="component" value="Unassembled WGS sequence"/>
</dbReference>
<feature type="region of interest" description="Disordered" evidence="1">
    <location>
        <begin position="150"/>
        <end position="170"/>
    </location>
</feature>
<dbReference type="STRING" id="303541.JF72_02260"/>
<evidence type="ECO:0000313" key="4">
    <source>
        <dbReference type="Proteomes" id="UP000033682"/>
    </source>
</evidence>
<feature type="transmembrane region" description="Helical" evidence="2">
    <location>
        <begin position="77"/>
        <end position="96"/>
    </location>
</feature>
<accession>A0A0F4LU07</accession>
<dbReference type="PATRIC" id="fig|303541.3.peg.370"/>